<evidence type="ECO:0000313" key="2">
    <source>
        <dbReference type="Proteomes" id="UP000009049"/>
    </source>
</evidence>
<dbReference type="AlphaFoldDB" id="A4CMZ2"/>
<evidence type="ECO:0000313" key="1">
    <source>
        <dbReference type="EMBL" id="EAR15034.1"/>
    </source>
</evidence>
<keyword evidence="2" id="KW-1185">Reference proteome</keyword>
<organism evidence="1 2">
    <name type="scientific">Robiginitalea biformata (strain ATCC BAA-864 / DSM 15991 / KCTC 12146 / HTCC2501)</name>
    <dbReference type="NCBI Taxonomy" id="313596"/>
    <lineage>
        <taxon>Bacteria</taxon>
        <taxon>Pseudomonadati</taxon>
        <taxon>Bacteroidota</taxon>
        <taxon>Flavobacteriia</taxon>
        <taxon>Flavobacteriales</taxon>
        <taxon>Flavobacteriaceae</taxon>
        <taxon>Robiginitalea</taxon>
    </lineage>
</organism>
<dbReference type="STRING" id="313596.RB2501_11927"/>
<sequence>MLAAVFLSRCTDSTAPEASLTATLGNDTLVIEQIRMHPGLVEAEVLIRSPRTEYLKQTLELDDEGDIIEFRSEAYPADRLQGDPDRIETLTLEGDSLIRVIRTDSSESRQAFAYQAGTLPWMDMVHWPYELAVRQMSRDGLEEVRQPMFTGRGTAEFVIRSEGTDSVSVQHPYRGTMYARTDQSGALEHFDATATTRKLVVKRGEPVDLESLANRFAYSPIGSLSGEGRTESTVQGANIVITFGQPARRGRLLFGGIVPWNERWRTGANRATHFRTDRDLVLGGLDVPAGEYTLFTIPAPDGGTLIVNRETGQNGNNYDPQQDLGRVPMEIRELEPSVENFTIEAVETAESGELRLMWGETVFVVPFRVVGP</sequence>
<dbReference type="EMBL" id="CP001712">
    <property type="protein sequence ID" value="EAR15034.1"/>
    <property type="molecule type" value="Genomic_DNA"/>
</dbReference>
<gene>
    <name evidence="1" type="ordered locus">RB2501_11927</name>
</gene>
<reference evidence="1 2" key="1">
    <citation type="journal article" date="2009" name="J. Bacteriol.">
        <title>Complete genome sequence of Robiginitalea biformata HTCC2501.</title>
        <authorList>
            <person name="Oh H.M."/>
            <person name="Giovannoni S.J."/>
            <person name="Lee K."/>
            <person name="Ferriera S."/>
            <person name="Johnson J."/>
            <person name="Cho J.C."/>
        </authorList>
    </citation>
    <scope>NUCLEOTIDE SEQUENCE [LARGE SCALE GENOMIC DNA]</scope>
    <source>
        <strain evidence="2">ATCC BAA-864 / HTCC2501 / KCTC 12146</strain>
    </source>
</reference>
<accession>A4CMZ2</accession>
<dbReference type="InterPro" id="IPR021314">
    <property type="entry name" value="DUF2911"/>
</dbReference>
<dbReference type="Pfam" id="PF11138">
    <property type="entry name" value="DUF2911"/>
    <property type="match status" value="1"/>
</dbReference>
<dbReference type="HOGENOM" id="CLU_682882_0_0_10"/>
<evidence type="ECO:0008006" key="3">
    <source>
        <dbReference type="Google" id="ProtNLM"/>
    </source>
</evidence>
<dbReference type="Proteomes" id="UP000009049">
    <property type="component" value="Chromosome"/>
</dbReference>
<name>A4CMZ2_ROBBH</name>
<protein>
    <recommendedName>
        <fullName evidence="3">DUF2911 domain-containing protein</fullName>
    </recommendedName>
</protein>
<proteinExistence type="predicted"/>
<dbReference type="KEGG" id="rbi:RB2501_11927"/>
<dbReference type="eggNOG" id="COG0457">
    <property type="taxonomic scope" value="Bacteria"/>
</dbReference>